<accession>A0A9P6UP05</accession>
<evidence type="ECO:0000313" key="3">
    <source>
        <dbReference type="Proteomes" id="UP000823405"/>
    </source>
</evidence>
<organism evidence="2 3">
    <name type="scientific">Linnemannia gamsii</name>
    <dbReference type="NCBI Taxonomy" id="64522"/>
    <lineage>
        <taxon>Eukaryota</taxon>
        <taxon>Fungi</taxon>
        <taxon>Fungi incertae sedis</taxon>
        <taxon>Mucoromycota</taxon>
        <taxon>Mortierellomycotina</taxon>
        <taxon>Mortierellomycetes</taxon>
        <taxon>Mortierellales</taxon>
        <taxon>Mortierellaceae</taxon>
        <taxon>Linnemannia</taxon>
    </lineage>
</organism>
<dbReference type="PROSITE" id="PS50294">
    <property type="entry name" value="WD_REPEATS_REGION"/>
    <property type="match status" value="1"/>
</dbReference>
<dbReference type="AlphaFoldDB" id="A0A9P6UP05"/>
<proteinExistence type="predicted"/>
<comment type="caution">
    <text evidence="2">The sequence shown here is derived from an EMBL/GenBank/DDBJ whole genome shotgun (WGS) entry which is preliminary data.</text>
</comment>
<dbReference type="InterPro" id="IPR001680">
    <property type="entry name" value="WD40_rpt"/>
</dbReference>
<name>A0A9P6UP05_9FUNG</name>
<dbReference type="Pfam" id="PF00400">
    <property type="entry name" value="WD40"/>
    <property type="match status" value="1"/>
</dbReference>
<dbReference type="SUPFAM" id="SSF50978">
    <property type="entry name" value="WD40 repeat-like"/>
    <property type="match status" value="1"/>
</dbReference>
<evidence type="ECO:0000313" key="2">
    <source>
        <dbReference type="EMBL" id="KAG0313300.1"/>
    </source>
</evidence>
<dbReference type="PANTHER" id="PTHR43991">
    <property type="entry name" value="WD REPEAT PROTEIN (AFU_ORTHOLOGUE AFUA_8G05640)-RELATED"/>
    <property type="match status" value="1"/>
</dbReference>
<dbReference type="EMBL" id="JAAAIN010000526">
    <property type="protein sequence ID" value="KAG0313300.1"/>
    <property type="molecule type" value="Genomic_DNA"/>
</dbReference>
<dbReference type="Proteomes" id="UP000823405">
    <property type="component" value="Unassembled WGS sequence"/>
</dbReference>
<dbReference type="InterPro" id="IPR036322">
    <property type="entry name" value="WD40_repeat_dom_sf"/>
</dbReference>
<feature type="repeat" description="WD" evidence="1">
    <location>
        <begin position="365"/>
        <end position="399"/>
    </location>
</feature>
<dbReference type="InterPro" id="IPR015943">
    <property type="entry name" value="WD40/YVTN_repeat-like_dom_sf"/>
</dbReference>
<dbReference type="OrthoDB" id="20669at2759"/>
<sequence>MDNDALSFDNPFTMEGTVLPDLDELIDAVFNDQSLLVSEGGVDSLFFNPYHKHHICPVRSLITARQTIVEQHDVQEGRTDMQGISWRAGERGKHIFRENRDHLRAPAHTYPFYDKLPSLVENRDVINYDGNEYYRFRYTDTNVHCSHHHPQLRNLVYATSKNDVYYLRKATAWTLLRDMESECWATYARRSFNPRGSPIVRFSPSLDDNTIKHWSPQRRSSKAVLGRPLRNLHSRVPHNITTMAAMDEFLMIGGEDGSFTFMNLQSCENPVFDSFTTVHYLEVNGIEITRSRTGDPIAYMSSNDHIDQQLRCLDLATLQVSATFPTSAFINFASQSPDGHMLAVVGDETEGHVMSVNSREKIATLKGHQRYSFSVAWSPDSRMLATGNDDRSTCIFDTRMLSTPVHILSRDVQESVRSLRYSSCGRYLAMAEDRHYVHIVDTTTDYSQAQKIDFVGDISGISFTPDGESLYIGVSSIDFSSLLEFEKARPSWGGDMNDQFDPLYF</sequence>
<gene>
    <name evidence="2" type="ORF">BGZ97_010310</name>
</gene>
<keyword evidence="1" id="KW-0853">WD repeat</keyword>
<evidence type="ECO:0008006" key="4">
    <source>
        <dbReference type="Google" id="ProtNLM"/>
    </source>
</evidence>
<protein>
    <recommendedName>
        <fullName evidence="4">WD40 repeat-like protein</fullName>
    </recommendedName>
</protein>
<dbReference type="PROSITE" id="PS50082">
    <property type="entry name" value="WD_REPEATS_2"/>
    <property type="match status" value="1"/>
</dbReference>
<reference evidence="2" key="1">
    <citation type="journal article" date="2020" name="Fungal Divers.">
        <title>Resolving the Mortierellaceae phylogeny through synthesis of multi-gene phylogenetics and phylogenomics.</title>
        <authorList>
            <person name="Vandepol N."/>
            <person name="Liber J."/>
            <person name="Desiro A."/>
            <person name="Na H."/>
            <person name="Kennedy M."/>
            <person name="Barry K."/>
            <person name="Grigoriev I.V."/>
            <person name="Miller A.N."/>
            <person name="O'Donnell K."/>
            <person name="Stajich J.E."/>
            <person name="Bonito G."/>
        </authorList>
    </citation>
    <scope>NUCLEOTIDE SEQUENCE</scope>
    <source>
        <strain evidence="2">NVP60</strain>
    </source>
</reference>
<dbReference type="PANTHER" id="PTHR43991:SF12">
    <property type="entry name" value="WD REPEAT PROTEIN (AFU_ORTHOLOGUE AFUA_8G05640)"/>
    <property type="match status" value="1"/>
</dbReference>
<dbReference type="SMART" id="SM00320">
    <property type="entry name" value="WD40"/>
    <property type="match status" value="3"/>
</dbReference>
<keyword evidence="3" id="KW-1185">Reference proteome</keyword>
<evidence type="ECO:0000256" key="1">
    <source>
        <dbReference type="PROSITE-ProRule" id="PRU00221"/>
    </source>
</evidence>
<dbReference type="Gene3D" id="2.130.10.10">
    <property type="entry name" value="YVTN repeat-like/Quinoprotein amine dehydrogenase"/>
    <property type="match status" value="1"/>
</dbReference>